<dbReference type="InterPro" id="IPR013783">
    <property type="entry name" value="Ig-like_fold"/>
</dbReference>
<dbReference type="EMBL" id="OJIN01000146">
    <property type="protein sequence ID" value="SPD74405.1"/>
    <property type="molecule type" value="Genomic_DNA"/>
</dbReference>
<feature type="domain" description="DUF4815" evidence="1">
    <location>
        <begin position="446"/>
        <end position="733"/>
    </location>
</feature>
<dbReference type="AlphaFoldDB" id="A0A445MY63"/>
<protein>
    <submittedName>
        <fullName evidence="2">Glycosyl hydrolase</fullName>
    </submittedName>
</protein>
<dbReference type="Gene3D" id="2.60.40.10">
    <property type="entry name" value="Immunoglobulins"/>
    <property type="match status" value="1"/>
</dbReference>
<keyword evidence="2" id="KW-0378">Hydrolase</keyword>
<gene>
    <name evidence="2" type="ORF">PITCH_A230091</name>
</gene>
<name>A0A445MY63_9BACT</name>
<proteinExistence type="predicted"/>
<feature type="domain" description="DUF4815" evidence="1">
    <location>
        <begin position="190"/>
        <end position="392"/>
    </location>
</feature>
<organism evidence="2">
    <name type="scientific">uncultured Desulfobacterium sp</name>
    <dbReference type="NCBI Taxonomy" id="201089"/>
    <lineage>
        <taxon>Bacteria</taxon>
        <taxon>Pseudomonadati</taxon>
        <taxon>Thermodesulfobacteriota</taxon>
        <taxon>Desulfobacteria</taxon>
        <taxon>Desulfobacterales</taxon>
        <taxon>Desulfobacteriaceae</taxon>
        <taxon>Desulfobacterium</taxon>
        <taxon>environmental samples</taxon>
    </lineage>
</organism>
<dbReference type="Pfam" id="PF16075">
    <property type="entry name" value="DUF4815"/>
    <property type="match status" value="3"/>
</dbReference>
<feature type="domain" description="DUF4815" evidence="1">
    <location>
        <begin position="6"/>
        <end position="126"/>
    </location>
</feature>
<sequence>MSISRDTFDPAKNYKRVRYHQDRDLLDSELNEQQDIINQERRKLADILFKEGAIVSGFGVTVAANVLTVAEGLVYIDGCLERVPGAVLTYDPAKTSGADYVYVELLKYNYGYNQDAVLINPATGEPTAEREKWVLSLKDHDTSGEALPNNVTQRKVVAVHKFDRETGDVTATVREKSNLYLQDLLGTLPGSRITVASITEDQLAFAAAEGLNSLLQNLAERTFDQAGSYLVKGLDSFIGDNDGANVEVITNAGRAYIQGFRLQKDMPTTTLVPKSTAVKSVRGEQKTYVIGTRRYALNNTPLKETTQVEAIVEIVSNITRGSVGGGEDLLVPNPVVDILEVSQGATVFQEGADWQQSGNYVDWLGSGNEPAIGTTYTVRWTYTKQMIEGTDYVDGGWFGRSGHPAAEEYFYLVTVQSATGETQYDSAKVVSRDTLTGEINRLSWLPVSGATGYRIYRGTQNAVRADFQRLKDVASGVTSYIDDGVDEIVGGNPPASNTSGLTMSPVQIEPGNLSIINFGRTSIGDEPVGGSNCSIDYDYYIGRKDIIYATTREIKRLDGAPADWPKLPIVPEGTLGLCSVDCPPNSVDLTVFNFGLTRITMDQIHEIIKDVEDLKYNDAQFQMNNELQNRDAQTKKGVYSDDFSNDAQSDIYHGEWSARIDEVRQFAAPNRAATPQVLEVDPAGSDALFKDSLVLLPGTERVLIEQTDWSEDKNINPYAVFEKPDAAVEVTPNIGRRGQTGVAVVGSNFTPGATGVTVRCDGKVVASGLSGDAVGRVVASFVIPDDVRNGNRVVEMTDGTYSAQANLQVNDPLVITRIERVVVNRTIVQRQTIIQQVPPRIIRVPVVRTVWRWRWVTRRRDPLAQTFSFEQNRVISAVGLHFTQKDASIPVTIQIRGVTTGLPNEVILAEKVIAPSEIALGSETKVVFDDPFYAEANTSYAVVLLTNSTNYRVRVATLGQLGQNGVITRQTYVAGVLLESSNAETWTPLNGSDLTMRIYGYDFQSSGEVRFQPITGAQFSDLNLDEYSSAPEGTGIAWEYSTDGGVLWDAIVPAEEERLPNLAAQVLVRAILSSNAPNDSPVLNYKDVNLIGYLNDPTGAYLNRENELTQGVSSTKVYTQMNIPSGTTIDWFASNDGGSTWEPMSIQTTREIDQEWTEYTLTRTFSDPNGNKVRYKAEMTGNNLVYPRIHTLGATLS</sequence>
<accession>A0A445MY63</accession>
<reference evidence="2" key="1">
    <citation type="submission" date="2018-01" db="EMBL/GenBank/DDBJ databases">
        <authorList>
            <person name="Regsiter A."/>
            <person name="William W."/>
        </authorList>
    </citation>
    <scope>NUCLEOTIDE SEQUENCE</scope>
    <source>
        <strain evidence="2">TRIP AH-1</strain>
    </source>
</reference>
<dbReference type="GO" id="GO:0016787">
    <property type="term" value="F:hydrolase activity"/>
    <property type="evidence" value="ECO:0007669"/>
    <property type="project" value="UniProtKB-KW"/>
</dbReference>
<dbReference type="InterPro" id="IPR032096">
    <property type="entry name" value="DUF4815"/>
</dbReference>
<evidence type="ECO:0000259" key="1">
    <source>
        <dbReference type="Pfam" id="PF16075"/>
    </source>
</evidence>
<evidence type="ECO:0000313" key="2">
    <source>
        <dbReference type="EMBL" id="SPD74405.1"/>
    </source>
</evidence>